<dbReference type="AlphaFoldDB" id="A0A381Q8K2"/>
<gene>
    <name evidence="5" type="ORF">METZ01_LOCUS28506</name>
</gene>
<protein>
    <recommendedName>
        <fullName evidence="4">PDZ domain-containing protein</fullName>
    </recommendedName>
</protein>
<dbReference type="InterPro" id="IPR001940">
    <property type="entry name" value="Peptidase_S1C"/>
</dbReference>
<feature type="domain" description="PDZ" evidence="4">
    <location>
        <begin position="319"/>
        <end position="403"/>
    </location>
</feature>
<dbReference type="PANTHER" id="PTHR43343">
    <property type="entry name" value="PEPTIDASE S12"/>
    <property type="match status" value="1"/>
</dbReference>
<dbReference type="PROSITE" id="PS51257">
    <property type="entry name" value="PROKAR_LIPOPROTEIN"/>
    <property type="match status" value="1"/>
</dbReference>
<dbReference type="InterPro" id="IPR009003">
    <property type="entry name" value="Peptidase_S1_PA"/>
</dbReference>
<evidence type="ECO:0000259" key="4">
    <source>
        <dbReference type="Pfam" id="PF13180"/>
    </source>
</evidence>
<dbReference type="GO" id="GO:0004252">
    <property type="term" value="F:serine-type endopeptidase activity"/>
    <property type="evidence" value="ECO:0007669"/>
    <property type="project" value="InterPro"/>
</dbReference>
<dbReference type="InterPro" id="IPR051201">
    <property type="entry name" value="Chloro_Bact_Ser_Proteases"/>
</dbReference>
<reference evidence="5" key="1">
    <citation type="submission" date="2018-05" db="EMBL/GenBank/DDBJ databases">
        <authorList>
            <person name="Lanie J.A."/>
            <person name="Ng W.-L."/>
            <person name="Kazmierczak K.M."/>
            <person name="Andrzejewski T.M."/>
            <person name="Davidsen T.M."/>
            <person name="Wayne K.J."/>
            <person name="Tettelin H."/>
            <person name="Glass J.I."/>
            <person name="Rusch D."/>
            <person name="Podicherti R."/>
            <person name="Tsui H.-C.T."/>
            <person name="Winkler M.E."/>
        </authorList>
    </citation>
    <scope>NUCLEOTIDE SEQUENCE</scope>
</reference>
<name>A0A381Q8K2_9ZZZZ</name>
<dbReference type="PRINTS" id="PR00834">
    <property type="entry name" value="PROTEASES2C"/>
</dbReference>
<evidence type="ECO:0000256" key="2">
    <source>
        <dbReference type="ARBA" id="ARBA00022670"/>
    </source>
</evidence>
<organism evidence="5">
    <name type="scientific">marine metagenome</name>
    <dbReference type="NCBI Taxonomy" id="408172"/>
    <lineage>
        <taxon>unclassified sequences</taxon>
        <taxon>metagenomes</taxon>
        <taxon>ecological metagenomes</taxon>
    </lineage>
</organism>
<dbReference type="Gene3D" id="2.40.10.10">
    <property type="entry name" value="Trypsin-like serine proteases"/>
    <property type="match status" value="2"/>
</dbReference>
<comment type="similarity">
    <text evidence="1">Belongs to the peptidase S1C family.</text>
</comment>
<dbReference type="Gene3D" id="2.30.42.10">
    <property type="match status" value="1"/>
</dbReference>
<evidence type="ECO:0000256" key="3">
    <source>
        <dbReference type="ARBA" id="ARBA00022801"/>
    </source>
</evidence>
<dbReference type="EMBL" id="UINC01001253">
    <property type="protein sequence ID" value="SUZ75652.1"/>
    <property type="molecule type" value="Genomic_DNA"/>
</dbReference>
<keyword evidence="2" id="KW-0645">Protease</keyword>
<keyword evidence="3" id="KW-0378">Hydrolase</keyword>
<evidence type="ECO:0000256" key="1">
    <source>
        <dbReference type="ARBA" id="ARBA00010541"/>
    </source>
</evidence>
<dbReference type="Pfam" id="PF13365">
    <property type="entry name" value="Trypsin_2"/>
    <property type="match status" value="1"/>
</dbReference>
<dbReference type="SUPFAM" id="SSF50156">
    <property type="entry name" value="PDZ domain-like"/>
    <property type="match status" value="1"/>
</dbReference>
<dbReference type="PANTHER" id="PTHR43343:SF3">
    <property type="entry name" value="PROTEASE DO-LIKE 8, CHLOROPLASTIC"/>
    <property type="match status" value="1"/>
</dbReference>
<dbReference type="InterPro" id="IPR043504">
    <property type="entry name" value="Peptidase_S1_PA_chymotrypsin"/>
</dbReference>
<sequence length="412" mass="43165">MERLNTKRTRNLRNWLIPGSLGLLLFIIAACGGDSAATPETTGAATSSTETAQTVSIGDSAADQLVAAQERVMINIYRKALPSVVNIQVTQGLEGNDRTRQFPNVPGIPDDFLQRGEGSGFVWDDKGRIITNQHVVDGAEMVTVIFSDRAQVLAKVLGGDKDSDLAVLELIYPKEGLMPIDLGDSDNVLVGQLAVAIGAPFGQSFTMTSGIVSAVGRTIRSSSSNFTVPEVIQTDAPINPGNSGGPLLDRHGRVVGINTQIISRSGSSAGVGLAVPINIAKMVVPALIEDGRYEYSWLGISGGPVGADVAQLMELPKGTRGALVITVNRNSPAGDGGLTGSDRTEVVNGVQYALGGDTIVGIDGSEIRDMTDLIVYLTKYTRPGDEIMLDVIHGDGSSEQLSVVLGTRPGEG</sequence>
<accession>A0A381Q8K2</accession>
<proteinExistence type="inferred from homology"/>
<dbReference type="InterPro" id="IPR001478">
    <property type="entry name" value="PDZ"/>
</dbReference>
<dbReference type="Pfam" id="PF13180">
    <property type="entry name" value="PDZ_2"/>
    <property type="match status" value="1"/>
</dbReference>
<dbReference type="GO" id="GO:0006508">
    <property type="term" value="P:proteolysis"/>
    <property type="evidence" value="ECO:0007669"/>
    <property type="project" value="UniProtKB-KW"/>
</dbReference>
<dbReference type="InterPro" id="IPR036034">
    <property type="entry name" value="PDZ_sf"/>
</dbReference>
<evidence type="ECO:0000313" key="5">
    <source>
        <dbReference type="EMBL" id="SUZ75652.1"/>
    </source>
</evidence>
<dbReference type="SUPFAM" id="SSF50494">
    <property type="entry name" value="Trypsin-like serine proteases"/>
    <property type="match status" value="1"/>
</dbReference>